<dbReference type="SMART" id="SM00382">
    <property type="entry name" value="AAA"/>
    <property type="match status" value="1"/>
</dbReference>
<evidence type="ECO:0000256" key="4">
    <source>
        <dbReference type="ARBA" id="ARBA00022475"/>
    </source>
</evidence>
<evidence type="ECO:0000256" key="3">
    <source>
        <dbReference type="ARBA" id="ARBA00022448"/>
    </source>
</evidence>
<dbReference type="PROSITE" id="PS50893">
    <property type="entry name" value="ABC_TRANSPORTER_2"/>
    <property type="match status" value="1"/>
</dbReference>
<dbReference type="PIRSF" id="PIRSF039085">
    <property type="entry name" value="ABC_ATPase_HisP"/>
    <property type="match status" value="1"/>
</dbReference>
<dbReference type="PANTHER" id="PTHR43166:SF9">
    <property type="entry name" value="GLUTAMATE_ASPARTATE IMPORT ATP-BINDING PROTEIN GLTL"/>
    <property type="match status" value="1"/>
</dbReference>
<evidence type="ECO:0000256" key="6">
    <source>
        <dbReference type="ARBA" id="ARBA00022840"/>
    </source>
</evidence>
<comment type="similarity">
    <text evidence="2">Belongs to the ABC transporter superfamily.</text>
</comment>
<evidence type="ECO:0000313" key="12">
    <source>
        <dbReference type="Proteomes" id="UP001589870"/>
    </source>
</evidence>
<evidence type="ECO:0000256" key="5">
    <source>
        <dbReference type="ARBA" id="ARBA00022741"/>
    </source>
</evidence>
<dbReference type="EMBL" id="JBHMQT010000012">
    <property type="protein sequence ID" value="MFC0862344.1"/>
    <property type="molecule type" value="Genomic_DNA"/>
</dbReference>
<reference evidence="11 12" key="1">
    <citation type="submission" date="2024-09" db="EMBL/GenBank/DDBJ databases">
        <authorList>
            <person name="Sun Q."/>
            <person name="Mori K."/>
        </authorList>
    </citation>
    <scope>NUCLEOTIDE SEQUENCE [LARGE SCALE GENOMIC DNA]</scope>
    <source>
        <strain evidence="11 12">TBRC 1851</strain>
    </source>
</reference>
<keyword evidence="12" id="KW-1185">Reference proteome</keyword>
<comment type="subcellular location">
    <subcellularLocation>
        <location evidence="1">Cell membrane</location>
        <topology evidence="1">Peripheral membrane protein</topology>
    </subcellularLocation>
</comment>
<dbReference type="InterPro" id="IPR050086">
    <property type="entry name" value="MetN_ABC_transporter-like"/>
</dbReference>
<organism evidence="11 12">
    <name type="scientific">Sphaerimonospora cavernae</name>
    <dbReference type="NCBI Taxonomy" id="1740611"/>
    <lineage>
        <taxon>Bacteria</taxon>
        <taxon>Bacillati</taxon>
        <taxon>Actinomycetota</taxon>
        <taxon>Actinomycetes</taxon>
        <taxon>Streptosporangiales</taxon>
        <taxon>Streptosporangiaceae</taxon>
        <taxon>Sphaerimonospora</taxon>
    </lineage>
</organism>
<dbReference type="InterPro" id="IPR003593">
    <property type="entry name" value="AAA+_ATPase"/>
</dbReference>
<accession>A0ABV6U1L5</accession>
<evidence type="ECO:0000313" key="11">
    <source>
        <dbReference type="EMBL" id="MFC0862344.1"/>
    </source>
</evidence>
<evidence type="ECO:0000259" key="10">
    <source>
        <dbReference type="PROSITE" id="PS50893"/>
    </source>
</evidence>
<dbReference type="GO" id="GO:0005524">
    <property type="term" value="F:ATP binding"/>
    <property type="evidence" value="ECO:0007669"/>
    <property type="project" value="UniProtKB-KW"/>
</dbReference>
<dbReference type="SUPFAM" id="SSF52540">
    <property type="entry name" value="P-loop containing nucleoside triphosphate hydrolases"/>
    <property type="match status" value="1"/>
</dbReference>
<keyword evidence="4" id="KW-1003">Cell membrane</keyword>
<keyword evidence="3" id="KW-0813">Transport</keyword>
<dbReference type="PROSITE" id="PS00211">
    <property type="entry name" value="ABC_TRANSPORTER_1"/>
    <property type="match status" value="1"/>
</dbReference>
<gene>
    <name evidence="11" type="ORF">ACFHYQ_08545</name>
</gene>
<evidence type="ECO:0000256" key="1">
    <source>
        <dbReference type="ARBA" id="ARBA00004202"/>
    </source>
</evidence>
<dbReference type="InterPro" id="IPR027417">
    <property type="entry name" value="P-loop_NTPase"/>
</dbReference>
<keyword evidence="7" id="KW-0029">Amino-acid transport</keyword>
<dbReference type="Pfam" id="PF00005">
    <property type="entry name" value="ABC_tran"/>
    <property type="match status" value="1"/>
</dbReference>
<keyword evidence="8" id="KW-0472">Membrane</keyword>
<evidence type="ECO:0000256" key="2">
    <source>
        <dbReference type="ARBA" id="ARBA00005417"/>
    </source>
</evidence>
<dbReference type="InterPro" id="IPR030679">
    <property type="entry name" value="ABC_ATPase_HisP-typ"/>
</dbReference>
<proteinExistence type="inferred from homology"/>
<name>A0ABV6U1L5_9ACTN</name>
<keyword evidence="6 11" id="KW-0067">ATP-binding</keyword>
<dbReference type="Proteomes" id="UP001589870">
    <property type="component" value="Unassembled WGS sequence"/>
</dbReference>
<dbReference type="PANTHER" id="PTHR43166">
    <property type="entry name" value="AMINO ACID IMPORT ATP-BINDING PROTEIN"/>
    <property type="match status" value="1"/>
</dbReference>
<dbReference type="InterPro" id="IPR003439">
    <property type="entry name" value="ABC_transporter-like_ATP-bd"/>
</dbReference>
<evidence type="ECO:0000256" key="8">
    <source>
        <dbReference type="ARBA" id="ARBA00023136"/>
    </source>
</evidence>
<evidence type="ECO:0000256" key="9">
    <source>
        <dbReference type="SAM" id="MobiDB-lite"/>
    </source>
</evidence>
<dbReference type="CDD" id="cd03262">
    <property type="entry name" value="ABC_HisP_GlnQ"/>
    <property type="match status" value="1"/>
</dbReference>
<dbReference type="Gene3D" id="3.40.50.300">
    <property type="entry name" value="P-loop containing nucleotide triphosphate hydrolases"/>
    <property type="match status" value="1"/>
</dbReference>
<dbReference type="RefSeq" id="WP_394300557.1">
    <property type="nucleotide sequence ID" value="NZ_JBHMQT010000012.1"/>
</dbReference>
<comment type="caution">
    <text evidence="11">The sequence shown here is derived from an EMBL/GenBank/DDBJ whole genome shotgun (WGS) entry which is preliminary data.</text>
</comment>
<keyword evidence="5" id="KW-0547">Nucleotide-binding</keyword>
<feature type="domain" description="ABC transporter" evidence="10">
    <location>
        <begin position="34"/>
        <end position="278"/>
    </location>
</feature>
<sequence length="282" mass="31101">METMEEEFERTGTPEPGDGEGGRVTAGDSDRVSLRAVGVTKSFGRVEVLRGVSTDIPSHGTTAIIGPSGSGKTTFLRCLNGLELPDSGRIEVEGEIMPWSNGRPILGRRREREAARVRQEFGFVFQRFNLWPHMTALENVTEGPIRVRRMVAAEAKELGRSLLARVGLEQKIDEYPRRLSGGQQQRVAIARALAMEPKILLFDEATSALDPEMVGEVLEVMKDLAYQGMTMVCVTHEIGFAREVAHKVIMMDDGSIVEEGTPGEVFDTPKSDRTARFLSKVL</sequence>
<feature type="region of interest" description="Disordered" evidence="9">
    <location>
        <begin position="1"/>
        <end position="30"/>
    </location>
</feature>
<evidence type="ECO:0000256" key="7">
    <source>
        <dbReference type="ARBA" id="ARBA00022970"/>
    </source>
</evidence>
<dbReference type="InterPro" id="IPR017871">
    <property type="entry name" value="ABC_transporter-like_CS"/>
</dbReference>
<protein>
    <submittedName>
        <fullName evidence="11">Amino acid ABC transporter ATP-binding protein</fullName>
    </submittedName>
</protein>